<protein>
    <submittedName>
        <fullName evidence="2">Uncharacterized protein</fullName>
    </submittedName>
</protein>
<reference evidence="1 3" key="3">
    <citation type="submission" date="2017-03" db="EMBL/GenBank/DDBJ databases">
        <title>Genome analysis of strain PAMC 26510.</title>
        <authorList>
            <person name="Oh H.-M."/>
            <person name="Yang J.-A."/>
        </authorList>
    </citation>
    <scope>NUCLEOTIDE SEQUENCE [LARGE SCALE GENOMIC DNA]</scope>
    <source>
        <strain evidence="1 3">PAMC 26510</strain>
    </source>
</reference>
<reference evidence="2" key="2">
    <citation type="submission" date="2017-01" db="EMBL/GenBank/DDBJ databases">
        <authorList>
            <person name="Mah S.A."/>
            <person name="Swanson W.J."/>
            <person name="Moy G.W."/>
            <person name="Vacquier V.D."/>
        </authorList>
    </citation>
    <scope>NUCLEOTIDE SEQUENCE</scope>
    <source>
        <strain evidence="2">PAMC 26633</strain>
    </source>
</reference>
<evidence type="ECO:0000313" key="3">
    <source>
        <dbReference type="Proteomes" id="UP000194546"/>
    </source>
</evidence>
<reference evidence="4" key="1">
    <citation type="submission" date="2017-01" db="EMBL/GenBank/DDBJ databases">
        <title>Genome Analysis of Deinococcus marmoris KOPRI26562.</title>
        <authorList>
            <person name="Kim J.H."/>
            <person name="Oh H.-M."/>
        </authorList>
    </citation>
    <scope>NUCLEOTIDE SEQUENCE [LARGE SCALE GENOMIC DNA]</scope>
    <source>
        <strain evidence="4">PAMC 26633</strain>
    </source>
</reference>
<sequence>MNFFTGDFNKVGAPIIYVECEGSKTSDPEQLPIHEIRASAR</sequence>
<accession>A0A226X0Q4</accession>
<gene>
    <name evidence="2" type="ORF">BSU04_21560</name>
    <name evidence="1" type="ORF">PAMC26510_37725</name>
</gene>
<name>A0A226X0Q4_CABSO</name>
<comment type="caution">
    <text evidence="2">The sequence shown here is derived from an EMBL/GenBank/DDBJ whole genome shotgun (WGS) entry which is preliminary data.</text>
</comment>
<dbReference type="AlphaFoldDB" id="A0A226X0Q4"/>
<proteinExistence type="predicted"/>
<dbReference type="Proteomes" id="UP000194546">
    <property type="component" value="Unassembled WGS sequence"/>
</dbReference>
<evidence type="ECO:0000313" key="2">
    <source>
        <dbReference type="EMBL" id="OXC76607.1"/>
    </source>
</evidence>
<evidence type="ECO:0000313" key="1">
    <source>
        <dbReference type="EMBL" id="OTP65639.1"/>
    </source>
</evidence>
<evidence type="ECO:0000313" key="4">
    <source>
        <dbReference type="Proteomes" id="UP000214720"/>
    </source>
</evidence>
<dbReference type="Proteomes" id="UP000214720">
    <property type="component" value="Unassembled WGS sequence"/>
</dbReference>
<organism evidence="2 4">
    <name type="scientific">Caballeronia sordidicola</name>
    <name type="common">Burkholderia sordidicola</name>
    <dbReference type="NCBI Taxonomy" id="196367"/>
    <lineage>
        <taxon>Bacteria</taxon>
        <taxon>Pseudomonadati</taxon>
        <taxon>Pseudomonadota</taxon>
        <taxon>Betaproteobacteria</taxon>
        <taxon>Burkholderiales</taxon>
        <taxon>Burkholderiaceae</taxon>
        <taxon>Caballeronia</taxon>
    </lineage>
</organism>
<dbReference type="EMBL" id="MTHB01000123">
    <property type="protein sequence ID" value="OXC76607.1"/>
    <property type="molecule type" value="Genomic_DNA"/>
</dbReference>
<dbReference type="EMBL" id="NBTY01000218">
    <property type="protein sequence ID" value="OTP65639.1"/>
    <property type="molecule type" value="Genomic_DNA"/>
</dbReference>